<gene>
    <name evidence="2" type="ORF">CC86DRAFT_61307</name>
</gene>
<keyword evidence="3" id="KW-1185">Reference proteome</keyword>
<sequence>MRWRGTLFKVRSWWDLLRVRSQSRSFHAYCIYNRSTSGWDHDHDHDLMTPDSEYMNNASTGIQPPNDVPFHNISGGGASTSRPPSHMLEDTAHSPSLRNGQLPLSLESSAWDLDLFTGMQDLIGTCASAHSFLWAFPESDVFPEPVVYNGHLDEIGGSEGFRNISYASAGLEGPDKDVDQFHVQPTRSQTSSICLELPILQLDDLNIAATEVYGHIDTIPEEGFKAIESFYFAEREGTSHFVTIQVFHAFLELYFEHFDAQFPLLHRSIQQMQHVTWVLLLALAAAGSHYSEIQPAPLVSRAL</sequence>
<evidence type="ECO:0000313" key="3">
    <source>
        <dbReference type="Proteomes" id="UP000799424"/>
    </source>
</evidence>
<organism evidence="2 3">
    <name type="scientific">Ophiobolus disseminans</name>
    <dbReference type="NCBI Taxonomy" id="1469910"/>
    <lineage>
        <taxon>Eukaryota</taxon>
        <taxon>Fungi</taxon>
        <taxon>Dikarya</taxon>
        <taxon>Ascomycota</taxon>
        <taxon>Pezizomycotina</taxon>
        <taxon>Dothideomycetes</taxon>
        <taxon>Pleosporomycetidae</taxon>
        <taxon>Pleosporales</taxon>
        <taxon>Pleosporineae</taxon>
        <taxon>Phaeosphaeriaceae</taxon>
        <taxon>Ophiobolus</taxon>
    </lineage>
</organism>
<feature type="region of interest" description="Disordered" evidence="1">
    <location>
        <begin position="72"/>
        <end position="99"/>
    </location>
</feature>
<proteinExistence type="predicted"/>
<dbReference type="EMBL" id="MU006231">
    <property type="protein sequence ID" value="KAF2823877.1"/>
    <property type="molecule type" value="Genomic_DNA"/>
</dbReference>
<accession>A0A6A6ZU62</accession>
<evidence type="ECO:0000313" key="2">
    <source>
        <dbReference type="EMBL" id="KAF2823877.1"/>
    </source>
</evidence>
<dbReference type="AlphaFoldDB" id="A0A6A6ZU62"/>
<evidence type="ECO:0008006" key="4">
    <source>
        <dbReference type="Google" id="ProtNLM"/>
    </source>
</evidence>
<evidence type="ECO:0000256" key="1">
    <source>
        <dbReference type="SAM" id="MobiDB-lite"/>
    </source>
</evidence>
<dbReference type="OrthoDB" id="654211at2759"/>
<dbReference type="Proteomes" id="UP000799424">
    <property type="component" value="Unassembled WGS sequence"/>
</dbReference>
<name>A0A6A6ZU62_9PLEO</name>
<reference evidence="2" key="1">
    <citation type="journal article" date="2020" name="Stud. Mycol.">
        <title>101 Dothideomycetes genomes: a test case for predicting lifestyles and emergence of pathogens.</title>
        <authorList>
            <person name="Haridas S."/>
            <person name="Albert R."/>
            <person name="Binder M."/>
            <person name="Bloem J."/>
            <person name="Labutti K."/>
            <person name="Salamov A."/>
            <person name="Andreopoulos B."/>
            <person name="Baker S."/>
            <person name="Barry K."/>
            <person name="Bills G."/>
            <person name="Bluhm B."/>
            <person name="Cannon C."/>
            <person name="Castanera R."/>
            <person name="Culley D."/>
            <person name="Daum C."/>
            <person name="Ezra D."/>
            <person name="Gonzalez J."/>
            <person name="Henrissat B."/>
            <person name="Kuo A."/>
            <person name="Liang C."/>
            <person name="Lipzen A."/>
            <person name="Lutzoni F."/>
            <person name="Magnuson J."/>
            <person name="Mondo S."/>
            <person name="Nolan M."/>
            <person name="Ohm R."/>
            <person name="Pangilinan J."/>
            <person name="Park H.-J."/>
            <person name="Ramirez L."/>
            <person name="Alfaro M."/>
            <person name="Sun H."/>
            <person name="Tritt A."/>
            <person name="Yoshinaga Y."/>
            <person name="Zwiers L.-H."/>
            <person name="Turgeon B."/>
            <person name="Goodwin S."/>
            <person name="Spatafora J."/>
            <person name="Crous P."/>
            <person name="Grigoriev I."/>
        </authorList>
    </citation>
    <scope>NUCLEOTIDE SEQUENCE</scope>
    <source>
        <strain evidence="2">CBS 113818</strain>
    </source>
</reference>
<protein>
    <recommendedName>
        <fullName evidence="4">Transcription factor domain-containing protein</fullName>
    </recommendedName>
</protein>